<proteinExistence type="predicted"/>
<evidence type="ECO:0000256" key="2">
    <source>
        <dbReference type="SAM" id="Phobius"/>
    </source>
</evidence>
<dbReference type="Proteomes" id="UP000308549">
    <property type="component" value="Unassembled WGS sequence"/>
</dbReference>
<keyword evidence="2" id="KW-1133">Transmembrane helix</keyword>
<reference evidence="3 4" key="1">
    <citation type="submission" date="2017-03" db="EMBL/GenBank/DDBJ databases">
        <title>Genomes of endolithic fungi from Antarctica.</title>
        <authorList>
            <person name="Coleine C."/>
            <person name="Masonjones S."/>
            <person name="Stajich J.E."/>
        </authorList>
    </citation>
    <scope>NUCLEOTIDE SEQUENCE [LARGE SCALE GENOMIC DNA]</scope>
    <source>
        <strain evidence="3 4">CCFEE 6315</strain>
    </source>
</reference>
<feature type="region of interest" description="Disordered" evidence="1">
    <location>
        <begin position="1"/>
        <end position="27"/>
    </location>
</feature>
<keyword evidence="2" id="KW-0812">Transmembrane</keyword>
<gene>
    <name evidence="3" type="ORF">B0A50_00132</name>
</gene>
<accession>A0A4U0UGQ0</accession>
<evidence type="ECO:0000313" key="4">
    <source>
        <dbReference type="Proteomes" id="UP000308549"/>
    </source>
</evidence>
<sequence>MSTKDIEVGPPSYDNHPEEEAAEAEEERLPLYGGFQYEHAGAHQDDLPTNAASPNEVRDFIVHVLVSRRQLPVDHARRIATRWTIGSGLEMRSYPASMYLELFGSEDGWILYREIKLMMHAEANRKFMHRYMSHILTAVLVLVTAFSILLIVLNMDDGNTLWFIAGLFGTLFASIGLLIRLLILFFATEPTDLYERPSFSELAFSVLVASEINVLVIVAMVSTAIAAPVVAVLVRVFTVNDVNFSAGISVSSSCALHAGQIHVFVSGAKEDAMMLSRGSPAPQQ</sequence>
<evidence type="ECO:0000313" key="3">
    <source>
        <dbReference type="EMBL" id="TKA34152.1"/>
    </source>
</evidence>
<dbReference type="AlphaFoldDB" id="A0A4U0UGQ0"/>
<protein>
    <submittedName>
        <fullName evidence="3">Uncharacterized protein</fullName>
    </submittedName>
</protein>
<name>A0A4U0UGQ0_9PEZI</name>
<dbReference type="OrthoDB" id="4771706at2759"/>
<feature type="transmembrane region" description="Helical" evidence="2">
    <location>
        <begin position="135"/>
        <end position="155"/>
    </location>
</feature>
<comment type="caution">
    <text evidence="3">The sequence shown here is derived from an EMBL/GenBank/DDBJ whole genome shotgun (WGS) entry which is preliminary data.</text>
</comment>
<keyword evidence="4" id="KW-1185">Reference proteome</keyword>
<evidence type="ECO:0000256" key="1">
    <source>
        <dbReference type="SAM" id="MobiDB-lite"/>
    </source>
</evidence>
<feature type="transmembrane region" description="Helical" evidence="2">
    <location>
        <begin position="161"/>
        <end position="187"/>
    </location>
</feature>
<keyword evidence="2" id="KW-0472">Membrane</keyword>
<organism evidence="3 4">
    <name type="scientific">Salinomyces thailandicus</name>
    <dbReference type="NCBI Taxonomy" id="706561"/>
    <lineage>
        <taxon>Eukaryota</taxon>
        <taxon>Fungi</taxon>
        <taxon>Dikarya</taxon>
        <taxon>Ascomycota</taxon>
        <taxon>Pezizomycotina</taxon>
        <taxon>Dothideomycetes</taxon>
        <taxon>Dothideomycetidae</taxon>
        <taxon>Mycosphaerellales</taxon>
        <taxon>Teratosphaeriaceae</taxon>
        <taxon>Salinomyces</taxon>
    </lineage>
</organism>
<feature type="transmembrane region" description="Helical" evidence="2">
    <location>
        <begin position="199"/>
        <end position="232"/>
    </location>
</feature>
<dbReference type="EMBL" id="NAJL01000001">
    <property type="protein sequence ID" value="TKA34152.1"/>
    <property type="molecule type" value="Genomic_DNA"/>
</dbReference>